<evidence type="ECO:0000313" key="3">
    <source>
        <dbReference type="Proteomes" id="UP000561271"/>
    </source>
</evidence>
<organism evidence="1 4">
    <name type="scientific">Candidatus Hakubella thermalkaliphila</name>
    <dbReference type="NCBI Taxonomy" id="2754717"/>
    <lineage>
        <taxon>Bacteria</taxon>
        <taxon>Bacillati</taxon>
        <taxon>Actinomycetota</taxon>
        <taxon>Actinomycetota incertae sedis</taxon>
        <taxon>Candidatus Hakubellales</taxon>
        <taxon>Candidatus Hakubellaceae</taxon>
        <taxon>Candidatus Hakubella</taxon>
    </lineage>
</organism>
<keyword evidence="4" id="KW-1185">Reference proteome</keyword>
<accession>A0A6V8PG21</accession>
<feature type="non-terminal residue" evidence="1">
    <location>
        <position position="1"/>
    </location>
</feature>
<gene>
    <name evidence="1" type="ORF">HKBW3S34_01969</name>
    <name evidence="2" type="ORF">HKBW3S44_01097</name>
</gene>
<dbReference type="AlphaFoldDB" id="A0A6V8PG21"/>
<sequence length="26" mass="3088">LTKDAFHGEWNYTIKPNHPELDHVIL</sequence>
<proteinExistence type="predicted"/>
<dbReference type="Proteomes" id="UP000588083">
    <property type="component" value="Unassembled WGS sequence"/>
</dbReference>
<reference evidence="3 4" key="1">
    <citation type="journal article" date="2020" name="Front. Microbiol.">
        <title>Single-cell genomics of novel Actinobacteria with the Wood-Ljungdahl pathway discovered in a serpentinizing system.</title>
        <authorList>
            <person name="Merino N."/>
            <person name="Kawai M."/>
            <person name="Boyd E.S."/>
            <person name="Colman D.R."/>
            <person name="McGlynn S.E."/>
            <person name="Nealson K.H."/>
            <person name="Kurokawa K."/>
            <person name="Hongoh Y."/>
        </authorList>
    </citation>
    <scope>NUCLEOTIDE SEQUENCE [LARGE SCALE GENOMIC DNA]</scope>
    <source>
        <strain evidence="1 4">S34</strain>
        <strain evidence="2 3">S44</strain>
    </source>
</reference>
<dbReference type="EMBL" id="BLSC01000085">
    <property type="protein sequence ID" value="GFP37417.1"/>
    <property type="molecule type" value="Genomic_DNA"/>
</dbReference>
<evidence type="ECO:0000313" key="2">
    <source>
        <dbReference type="EMBL" id="GFP37417.1"/>
    </source>
</evidence>
<dbReference type="EMBL" id="BLRZ01000149">
    <property type="protein sequence ID" value="GFP31050.1"/>
    <property type="molecule type" value="Genomic_DNA"/>
</dbReference>
<evidence type="ECO:0000313" key="1">
    <source>
        <dbReference type="EMBL" id="GFP31050.1"/>
    </source>
</evidence>
<name>A0A6V8PG21_9ACTN</name>
<evidence type="ECO:0000313" key="4">
    <source>
        <dbReference type="Proteomes" id="UP000588083"/>
    </source>
</evidence>
<dbReference type="Proteomes" id="UP000561271">
    <property type="component" value="Unassembled WGS sequence"/>
</dbReference>
<comment type="caution">
    <text evidence="1">The sequence shown here is derived from an EMBL/GenBank/DDBJ whole genome shotgun (WGS) entry which is preliminary data.</text>
</comment>
<protein>
    <submittedName>
        <fullName evidence="1">Uncharacterized protein</fullName>
    </submittedName>
</protein>